<organism evidence="1 2">
    <name type="scientific">Candidatus Vogelbacteria bacterium RIFOXYD1_FULL_51_18</name>
    <dbReference type="NCBI Taxonomy" id="1802440"/>
    <lineage>
        <taxon>Bacteria</taxon>
        <taxon>Candidatus Vogeliibacteriota</taxon>
    </lineage>
</organism>
<proteinExistence type="predicted"/>
<dbReference type="Proteomes" id="UP000177090">
    <property type="component" value="Unassembled WGS sequence"/>
</dbReference>
<reference evidence="1 2" key="1">
    <citation type="journal article" date="2016" name="Nat. Commun.">
        <title>Thousands of microbial genomes shed light on interconnected biogeochemical processes in an aquifer system.</title>
        <authorList>
            <person name="Anantharaman K."/>
            <person name="Brown C.T."/>
            <person name="Hug L.A."/>
            <person name="Sharon I."/>
            <person name="Castelle C.J."/>
            <person name="Probst A.J."/>
            <person name="Thomas B.C."/>
            <person name="Singh A."/>
            <person name="Wilkins M.J."/>
            <person name="Karaoz U."/>
            <person name="Brodie E.L."/>
            <person name="Williams K.H."/>
            <person name="Hubbard S.S."/>
            <person name="Banfield J.F."/>
        </authorList>
    </citation>
    <scope>NUCLEOTIDE SEQUENCE [LARGE SCALE GENOMIC DNA]</scope>
</reference>
<dbReference type="EMBL" id="MHTL01000014">
    <property type="protein sequence ID" value="OHA60396.1"/>
    <property type="molecule type" value="Genomic_DNA"/>
</dbReference>
<dbReference type="AlphaFoldDB" id="A0A1G2QIG5"/>
<name>A0A1G2QIG5_9BACT</name>
<evidence type="ECO:0000313" key="1">
    <source>
        <dbReference type="EMBL" id="OHA60396.1"/>
    </source>
</evidence>
<accession>A0A1G2QIG5</accession>
<evidence type="ECO:0000313" key="2">
    <source>
        <dbReference type="Proteomes" id="UP000177090"/>
    </source>
</evidence>
<dbReference type="STRING" id="1802440.A2569_03070"/>
<sequence length="127" mass="14158">MRQIFAATLIALIVAAIFLTLWYGNYASRAEANDAEESAAIAAAEFLSGMHYASGDEFPVKTEELSQATVLRSIPGPGNLYRFLVRVGSNEEKENFACALEDFFPGTRVTLFRVSLEGRNCQFYYIR</sequence>
<comment type="caution">
    <text evidence="1">The sequence shown here is derived from an EMBL/GenBank/DDBJ whole genome shotgun (WGS) entry which is preliminary data.</text>
</comment>
<gene>
    <name evidence="1" type="ORF">A2569_03070</name>
</gene>
<protein>
    <submittedName>
        <fullName evidence="1">Uncharacterized protein</fullName>
    </submittedName>
</protein>